<organism evidence="1 2">
    <name type="scientific">Chryseobacterium phosphatilyticum</name>
    <dbReference type="NCBI Taxonomy" id="475075"/>
    <lineage>
        <taxon>Bacteria</taxon>
        <taxon>Pseudomonadati</taxon>
        <taxon>Bacteroidota</taxon>
        <taxon>Flavobacteriia</taxon>
        <taxon>Flavobacteriales</taxon>
        <taxon>Weeksellaceae</taxon>
        <taxon>Chryseobacterium group</taxon>
        <taxon>Chryseobacterium</taxon>
    </lineage>
</organism>
<proteinExistence type="predicted"/>
<dbReference type="InterPro" id="IPR016024">
    <property type="entry name" value="ARM-type_fold"/>
</dbReference>
<dbReference type="SUPFAM" id="SSF48371">
    <property type="entry name" value="ARM repeat"/>
    <property type="match status" value="1"/>
</dbReference>
<dbReference type="InterPro" id="IPR011989">
    <property type="entry name" value="ARM-like"/>
</dbReference>
<evidence type="ECO:0000313" key="1">
    <source>
        <dbReference type="EMBL" id="PWN68884.1"/>
    </source>
</evidence>
<dbReference type="OrthoDB" id="2083221at2"/>
<gene>
    <name evidence="1" type="ORF">C1631_012440</name>
</gene>
<comment type="caution">
    <text evidence="1">The sequence shown here is derived from an EMBL/GenBank/DDBJ whole genome shotgun (WGS) entry which is preliminary data.</text>
</comment>
<dbReference type="RefSeq" id="WP_109712466.1">
    <property type="nucleotide sequence ID" value="NZ_PPED02000003.1"/>
</dbReference>
<protein>
    <recommendedName>
        <fullName evidence="3">HEAT repeat domain-containing protein</fullName>
    </recommendedName>
</protein>
<dbReference type="EMBL" id="PPED02000003">
    <property type="protein sequence ID" value="PWN68884.1"/>
    <property type="molecule type" value="Genomic_DNA"/>
</dbReference>
<dbReference type="Gene3D" id="1.25.10.10">
    <property type="entry name" value="Leucine-rich Repeat Variant"/>
    <property type="match status" value="1"/>
</dbReference>
<dbReference type="AlphaFoldDB" id="A0A316X5U4"/>
<reference evidence="1 2" key="1">
    <citation type="submission" date="2018-04" db="EMBL/GenBank/DDBJ databases">
        <title>Draft Genome Sequence of Phosphate-Solubilizing Chryseobacterium sp. ISE14 that is a Biocontrol and Plant Growth-Promoting Rhizobacterium Isolated from Cucumber.</title>
        <authorList>
            <person name="Jeong J.-J."/>
            <person name="Sang M.K."/>
            <person name="Choi I.-G."/>
            <person name="Kim K.D."/>
        </authorList>
    </citation>
    <scope>NUCLEOTIDE SEQUENCE [LARGE SCALE GENOMIC DNA]</scope>
    <source>
        <strain evidence="1 2">ISE14</strain>
    </source>
</reference>
<evidence type="ECO:0008006" key="3">
    <source>
        <dbReference type="Google" id="ProtNLM"/>
    </source>
</evidence>
<name>A0A316X5U4_9FLAO</name>
<evidence type="ECO:0000313" key="2">
    <source>
        <dbReference type="Proteomes" id="UP000236594"/>
    </source>
</evidence>
<accession>A0A316X5U4</accession>
<keyword evidence="2" id="KW-1185">Reference proteome</keyword>
<dbReference type="Proteomes" id="UP000236594">
    <property type="component" value="Unassembled WGS sequence"/>
</dbReference>
<sequence>MTIEELFKDKTTKSKEKTEIISKWIIETSLPVDELIAFAEKSKDPVKATCIEAMEYATKHNPNLADETAFTFITHTLTEKAPRIKWESAKVIGNTAHLFTEKLDLAISSLIANTEHEGTVVRWSAAFALGEILKLKTKRNVTLLPTLENISEKEEKNSIKKIYLDAIKKTKK</sequence>